<dbReference type="EMBL" id="CAJNOK010019990">
    <property type="protein sequence ID" value="CAF1309065.1"/>
    <property type="molecule type" value="Genomic_DNA"/>
</dbReference>
<dbReference type="EMBL" id="CAJNOQ010003117">
    <property type="protein sequence ID" value="CAF0996284.1"/>
    <property type="molecule type" value="Genomic_DNA"/>
</dbReference>
<dbReference type="EMBL" id="CAJOBA010041575">
    <property type="protein sequence ID" value="CAF4116684.1"/>
    <property type="molecule type" value="Genomic_DNA"/>
</dbReference>
<accession>A0A814GH11</accession>
<dbReference type="Proteomes" id="UP000663829">
    <property type="component" value="Unassembled WGS sequence"/>
</dbReference>
<comment type="function">
    <text evidence="1">JanA and janB regulate somatic sex differentiation.</text>
</comment>
<dbReference type="GO" id="GO:0030154">
    <property type="term" value="P:cell differentiation"/>
    <property type="evidence" value="ECO:0007669"/>
    <property type="project" value="UniProtKB-KW"/>
</dbReference>
<dbReference type="Proteomes" id="UP000677228">
    <property type="component" value="Unassembled WGS sequence"/>
</dbReference>
<evidence type="ECO:0000313" key="11">
    <source>
        <dbReference type="Proteomes" id="UP000663829"/>
    </source>
</evidence>
<evidence type="ECO:0000313" key="8">
    <source>
        <dbReference type="EMBL" id="CAF1309065.1"/>
    </source>
</evidence>
<dbReference type="EMBL" id="CAJOBC010003117">
    <property type="protein sequence ID" value="CAF3767904.1"/>
    <property type="molecule type" value="Genomic_DNA"/>
</dbReference>
<comment type="similarity">
    <text evidence="2">Belongs to the janus family.</text>
</comment>
<protein>
    <submittedName>
        <fullName evidence="7">Uncharacterized protein</fullName>
    </submittedName>
</protein>
<evidence type="ECO:0000313" key="10">
    <source>
        <dbReference type="EMBL" id="CAF4116684.1"/>
    </source>
</evidence>
<gene>
    <name evidence="7" type="ORF">GPM918_LOCUS13517</name>
    <name evidence="8" type="ORF">OVA965_LOCUS28896</name>
    <name evidence="9" type="ORF">SRO942_LOCUS13517</name>
    <name evidence="10" type="ORF">TMI583_LOCUS29660</name>
</gene>
<evidence type="ECO:0000313" key="9">
    <source>
        <dbReference type="EMBL" id="CAF3767904.1"/>
    </source>
</evidence>
<reference evidence="7" key="1">
    <citation type="submission" date="2021-02" db="EMBL/GenBank/DDBJ databases">
        <authorList>
            <person name="Nowell W R."/>
        </authorList>
    </citation>
    <scope>NUCLEOTIDE SEQUENCE</scope>
</reference>
<evidence type="ECO:0000256" key="5">
    <source>
        <dbReference type="PIRSR" id="PIRSR607702-1"/>
    </source>
</evidence>
<comment type="caution">
    <text evidence="7">The sequence shown here is derived from an EMBL/GenBank/DDBJ whole genome shotgun (WGS) entry which is preliminary data.</text>
</comment>
<evidence type="ECO:0000256" key="2">
    <source>
        <dbReference type="ARBA" id="ARBA00010971"/>
    </source>
</evidence>
<dbReference type="GO" id="GO:0101006">
    <property type="term" value="F:protein histidine phosphatase activity"/>
    <property type="evidence" value="ECO:0007669"/>
    <property type="project" value="TreeGrafter"/>
</dbReference>
<dbReference type="Proteomes" id="UP000682733">
    <property type="component" value="Unassembled WGS sequence"/>
</dbReference>
<dbReference type="Proteomes" id="UP000681722">
    <property type="component" value="Unassembled WGS sequence"/>
</dbReference>
<evidence type="ECO:0000256" key="4">
    <source>
        <dbReference type="ARBA" id="ARBA00022928"/>
    </source>
</evidence>
<sequence>MLSLFIKQICQNIRLNPSNSIVYIQKCFISRFLIVDDVPEVEIDNSGEFKYIQVRVTDKNNNNQLKYIVRGDAGSKYHDDIFKKLKEKIDVNNISVECIGGGKMIVDSTKKQINVFGKSDGFGKADHHKTIEILKKKYSNWSIEIGQNDK</sequence>
<dbReference type="InterPro" id="IPR007702">
    <property type="entry name" value="Janus"/>
</dbReference>
<evidence type="ECO:0000256" key="6">
    <source>
        <dbReference type="PIRSR" id="PIRSR607702-2"/>
    </source>
</evidence>
<name>A0A814GH11_9BILA</name>
<dbReference type="PANTHER" id="PTHR12258:SF5">
    <property type="entry name" value="BCDNA.GH02250-RELATED"/>
    <property type="match status" value="1"/>
</dbReference>
<keyword evidence="4" id="KW-0726">Sexual differentiation</keyword>
<feature type="active site" description="Proton acceptor" evidence="5">
    <location>
        <position position="78"/>
    </location>
</feature>
<dbReference type="GO" id="GO:0007548">
    <property type="term" value="P:sex differentiation"/>
    <property type="evidence" value="ECO:0007669"/>
    <property type="project" value="UniProtKB-KW"/>
</dbReference>
<dbReference type="AlphaFoldDB" id="A0A814GH11"/>
<dbReference type="Gene3D" id="3.50.20.20">
    <property type="entry name" value="Janus/Ocnus"/>
    <property type="match status" value="1"/>
</dbReference>
<dbReference type="Pfam" id="PF05005">
    <property type="entry name" value="Ocnus"/>
    <property type="match status" value="1"/>
</dbReference>
<dbReference type="OrthoDB" id="10249612at2759"/>
<evidence type="ECO:0000256" key="1">
    <source>
        <dbReference type="ARBA" id="ARBA00002508"/>
    </source>
</evidence>
<feature type="binding site" evidence="6">
    <location>
        <position position="50"/>
    </location>
    <ligand>
        <name>substrate</name>
    </ligand>
</feature>
<keyword evidence="11" id="KW-1185">Reference proteome</keyword>
<evidence type="ECO:0000313" key="7">
    <source>
        <dbReference type="EMBL" id="CAF0996284.1"/>
    </source>
</evidence>
<keyword evidence="3" id="KW-0221">Differentiation</keyword>
<evidence type="ECO:0000256" key="3">
    <source>
        <dbReference type="ARBA" id="ARBA00022782"/>
    </source>
</evidence>
<dbReference type="SUPFAM" id="SSF143724">
    <property type="entry name" value="PHP14-like"/>
    <property type="match status" value="1"/>
</dbReference>
<dbReference type="PANTHER" id="PTHR12258">
    <property type="entry name" value="JANUS-A/JANUS-B"/>
    <property type="match status" value="1"/>
</dbReference>
<organism evidence="7 11">
    <name type="scientific">Didymodactylos carnosus</name>
    <dbReference type="NCBI Taxonomy" id="1234261"/>
    <lineage>
        <taxon>Eukaryota</taxon>
        <taxon>Metazoa</taxon>
        <taxon>Spiralia</taxon>
        <taxon>Gnathifera</taxon>
        <taxon>Rotifera</taxon>
        <taxon>Eurotatoria</taxon>
        <taxon>Bdelloidea</taxon>
        <taxon>Philodinida</taxon>
        <taxon>Philodinidae</taxon>
        <taxon>Didymodactylos</taxon>
    </lineage>
</organism>
<dbReference type="GO" id="GO:0005829">
    <property type="term" value="C:cytosol"/>
    <property type="evidence" value="ECO:0007669"/>
    <property type="project" value="TreeGrafter"/>
</dbReference>
<proteinExistence type="inferred from homology"/>
<dbReference type="InterPro" id="IPR038596">
    <property type="entry name" value="Janus_sf"/>
</dbReference>